<sequence>MFKVSYDCAIEKSMMAWAKRCTWGHSPQSARKGLGENLWMISQPDYNKTASAISATAYWFYELKRFGVPVDNVMTIKVFNRRVAHYTQVVWQRSDRIGCAVNWCTHSSVKMTFAGCQYREAGNNLNGYIYETGTSPCTSDTDCQCNDCKCNATEALCIRPDSTPMPAQKYANPQPYHG</sequence>
<dbReference type="CDD" id="cd05380">
    <property type="entry name" value="CAP_euk"/>
    <property type="match status" value="1"/>
</dbReference>
<dbReference type="Proteomes" id="UP001331761">
    <property type="component" value="Unassembled WGS sequence"/>
</dbReference>
<protein>
    <submittedName>
        <fullName evidence="2">C-type single domain activation associated secreted protein ASP3</fullName>
    </submittedName>
</protein>
<dbReference type="SMART" id="SM00198">
    <property type="entry name" value="SCP"/>
    <property type="match status" value="1"/>
</dbReference>
<evidence type="ECO:0000313" key="2">
    <source>
        <dbReference type="EMBL" id="KAK5968771.1"/>
    </source>
</evidence>
<dbReference type="EMBL" id="WIXE01021020">
    <property type="protein sequence ID" value="KAK5968771.1"/>
    <property type="molecule type" value="Genomic_DNA"/>
</dbReference>
<dbReference type="PRINTS" id="PR00837">
    <property type="entry name" value="V5TPXLIKE"/>
</dbReference>
<proteinExistence type="predicted"/>
<evidence type="ECO:0000313" key="3">
    <source>
        <dbReference type="Proteomes" id="UP001331761"/>
    </source>
</evidence>
<keyword evidence="3" id="KW-1185">Reference proteome</keyword>
<dbReference type="AlphaFoldDB" id="A0AAN8EXF9"/>
<feature type="domain" description="SCP" evidence="1">
    <location>
        <begin position="1"/>
        <end position="126"/>
    </location>
</feature>
<comment type="caution">
    <text evidence="2">The sequence shown here is derived from an EMBL/GenBank/DDBJ whole genome shotgun (WGS) entry which is preliminary data.</text>
</comment>
<dbReference type="SUPFAM" id="SSF55797">
    <property type="entry name" value="PR-1-like"/>
    <property type="match status" value="1"/>
</dbReference>
<organism evidence="2 3">
    <name type="scientific">Trichostrongylus colubriformis</name>
    <name type="common">Black scour worm</name>
    <dbReference type="NCBI Taxonomy" id="6319"/>
    <lineage>
        <taxon>Eukaryota</taxon>
        <taxon>Metazoa</taxon>
        <taxon>Ecdysozoa</taxon>
        <taxon>Nematoda</taxon>
        <taxon>Chromadorea</taxon>
        <taxon>Rhabditida</taxon>
        <taxon>Rhabditina</taxon>
        <taxon>Rhabditomorpha</taxon>
        <taxon>Strongyloidea</taxon>
        <taxon>Trichostrongylidae</taxon>
        <taxon>Trichostrongylus</taxon>
    </lineage>
</organism>
<accession>A0AAN8EXF9</accession>
<dbReference type="PANTHER" id="PTHR10334">
    <property type="entry name" value="CYSTEINE-RICH SECRETORY PROTEIN-RELATED"/>
    <property type="match status" value="1"/>
</dbReference>
<reference evidence="2 3" key="1">
    <citation type="submission" date="2019-10" db="EMBL/GenBank/DDBJ databases">
        <title>Assembly and Annotation for the nematode Trichostrongylus colubriformis.</title>
        <authorList>
            <person name="Martin J."/>
        </authorList>
    </citation>
    <scope>NUCLEOTIDE SEQUENCE [LARGE SCALE GENOMIC DNA]</scope>
    <source>
        <strain evidence="2">G859</strain>
        <tissue evidence="2">Whole worm</tissue>
    </source>
</reference>
<dbReference type="Gene3D" id="3.40.33.10">
    <property type="entry name" value="CAP"/>
    <property type="match status" value="1"/>
</dbReference>
<gene>
    <name evidence="2" type="ORF">GCK32_016845</name>
</gene>
<evidence type="ECO:0000259" key="1">
    <source>
        <dbReference type="SMART" id="SM00198"/>
    </source>
</evidence>
<dbReference type="Pfam" id="PF00188">
    <property type="entry name" value="CAP"/>
    <property type="match status" value="1"/>
</dbReference>
<dbReference type="InterPro" id="IPR001283">
    <property type="entry name" value="CRISP-related"/>
</dbReference>
<dbReference type="InterPro" id="IPR035940">
    <property type="entry name" value="CAP_sf"/>
</dbReference>
<dbReference type="InterPro" id="IPR014044">
    <property type="entry name" value="CAP_dom"/>
</dbReference>
<name>A0AAN8EXF9_TRICO</name>